<evidence type="ECO:0008006" key="4">
    <source>
        <dbReference type="Google" id="ProtNLM"/>
    </source>
</evidence>
<evidence type="ECO:0000313" key="3">
    <source>
        <dbReference type="Proteomes" id="UP000055590"/>
    </source>
</evidence>
<evidence type="ECO:0000313" key="2">
    <source>
        <dbReference type="EMBL" id="AKU90948.1"/>
    </source>
</evidence>
<dbReference type="KEGG" id="vin:AKJ08_1335"/>
<dbReference type="STRING" id="1391653.AKJ08_1335"/>
<name>A0A0K1PBN4_9BACT</name>
<feature type="region of interest" description="Disordered" evidence="1">
    <location>
        <begin position="93"/>
        <end position="137"/>
    </location>
</feature>
<keyword evidence="3" id="KW-1185">Reference proteome</keyword>
<accession>A0A0K1PBN4</accession>
<feature type="compositionally biased region" description="Polar residues" evidence="1">
    <location>
        <begin position="93"/>
        <end position="104"/>
    </location>
</feature>
<dbReference type="AlphaFoldDB" id="A0A0K1PBN4"/>
<protein>
    <recommendedName>
        <fullName evidence="4">SbsA Ig-like domain-containing protein</fullName>
    </recommendedName>
</protein>
<evidence type="ECO:0000256" key="1">
    <source>
        <dbReference type="SAM" id="MobiDB-lite"/>
    </source>
</evidence>
<proteinExistence type="predicted"/>
<gene>
    <name evidence="2" type="ORF">AKJ08_1335</name>
</gene>
<reference evidence="2 3" key="1">
    <citation type="submission" date="2015-08" db="EMBL/GenBank/DDBJ databases">
        <authorList>
            <person name="Babu N.S."/>
            <person name="Beckwith C.J."/>
            <person name="Beseler K.G."/>
            <person name="Brison A."/>
            <person name="Carone J.V."/>
            <person name="Caskin T.P."/>
            <person name="Diamond M."/>
            <person name="Durham M.E."/>
            <person name="Foxe J.M."/>
            <person name="Go M."/>
            <person name="Henderson B.A."/>
            <person name="Jones I.B."/>
            <person name="McGettigan J.A."/>
            <person name="Micheletti S.J."/>
            <person name="Nasrallah M.E."/>
            <person name="Ortiz D."/>
            <person name="Piller C.R."/>
            <person name="Privatt S.R."/>
            <person name="Schneider S.L."/>
            <person name="Sharp S."/>
            <person name="Smith T.C."/>
            <person name="Stanton J.D."/>
            <person name="Ullery H.E."/>
            <person name="Wilson R.J."/>
            <person name="Serrano M.G."/>
            <person name="Buck G."/>
            <person name="Lee V."/>
            <person name="Wang Y."/>
            <person name="Carvalho R."/>
            <person name="Voegtly L."/>
            <person name="Shi R."/>
            <person name="Duckworth R."/>
            <person name="Johnson A."/>
            <person name="Loviza R."/>
            <person name="Walstead R."/>
            <person name="Shah Z."/>
            <person name="Kiflezghi M."/>
            <person name="Wade K."/>
            <person name="Ball S.L."/>
            <person name="Bradley K.W."/>
            <person name="Asai D.J."/>
            <person name="Bowman C.A."/>
            <person name="Russell D.A."/>
            <person name="Pope W.H."/>
            <person name="Jacobs-Sera D."/>
            <person name="Hendrix R.W."/>
            <person name="Hatfull G.F."/>
        </authorList>
    </citation>
    <scope>NUCLEOTIDE SEQUENCE [LARGE SCALE GENOMIC DNA]</scope>
    <source>
        <strain evidence="2 3">DSM 27710</strain>
    </source>
</reference>
<sequence length="137" mass="14399">MPLAAQVVTTDGLQVALQPEGAGDTNAEGIPAEATIVLTSEHALTDLRIRLVDEAGKLVPSDDRATIGKGTRYELRPQGGLVTGTRYRLLVDGNSSSHPSSVDGTTFAGRSFSFRTAGEKPAPPPPPAKAPRKAKRR</sequence>
<dbReference type="EMBL" id="CP012332">
    <property type="protein sequence ID" value="AKU90948.1"/>
    <property type="molecule type" value="Genomic_DNA"/>
</dbReference>
<dbReference type="Proteomes" id="UP000055590">
    <property type="component" value="Chromosome"/>
</dbReference>
<organism evidence="2 3">
    <name type="scientific">Vulgatibacter incomptus</name>
    <dbReference type="NCBI Taxonomy" id="1391653"/>
    <lineage>
        <taxon>Bacteria</taxon>
        <taxon>Pseudomonadati</taxon>
        <taxon>Myxococcota</taxon>
        <taxon>Myxococcia</taxon>
        <taxon>Myxococcales</taxon>
        <taxon>Cystobacterineae</taxon>
        <taxon>Vulgatibacteraceae</taxon>
        <taxon>Vulgatibacter</taxon>
    </lineage>
</organism>